<dbReference type="SUPFAM" id="SSF103481">
    <property type="entry name" value="Multidrug resistance efflux transporter EmrE"/>
    <property type="match status" value="2"/>
</dbReference>
<feature type="transmembrane region" description="Helical" evidence="1">
    <location>
        <begin position="273"/>
        <end position="292"/>
    </location>
</feature>
<keyword evidence="1" id="KW-0472">Membrane</keyword>
<feature type="transmembrane region" description="Helical" evidence="1">
    <location>
        <begin position="186"/>
        <end position="205"/>
    </location>
</feature>
<sequence>MDRAAVPFRVYPILALGLLSFAISPILVRLVGDEAPGLAIAVWRTGIAVGLLAPAALRPIARLRYGLRELMLILLAGVFLGLHFVVWILSLFYTSVASASVLVCLSPVFLAALGFALLKERLSMPVVLAIGMAVLGAMLMSWGDHVQAFAGRKPLLGNMLALSGALLVSLYLLIGRVVRQQTAWLPYVFLLYLAAALTALTLALLLKTPLTGYSLRFYGLCALMALGPQILGHGAFNYSVKYLPAAWLGLLSLLEPVGASILAYVLFHEMPSPFSLLGMLLVLGAVGFAVRYEHLQLRRQLSAPT</sequence>
<feature type="transmembrane region" description="Helical" evidence="1">
    <location>
        <begin position="99"/>
        <end position="118"/>
    </location>
</feature>
<feature type="transmembrane region" description="Helical" evidence="1">
    <location>
        <begin position="217"/>
        <end position="238"/>
    </location>
</feature>
<evidence type="ECO:0000259" key="2">
    <source>
        <dbReference type="Pfam" id="PF00892"/>
    </source>
</evidence>
<feature type="transmembrane region" description="Helical" evidence="1">
    <location>
        <begin position="38"/>
        <end position="57"/>
    </location>
</feature>
<dbReference type="PANTHER" id="PTHR22911:SF76">
    <property type="entry name" value="EAMA DOMAIN-CONTAINING PROTEIN"/>
    <property type="match status" value="1"/>
</dbReference>
<dbReference type="EMBL" id="DSGB01000007">
    <property type="protein sequence ID" value="HER97200.1"/>
    <property type="molecule type" value="Genomic_DNA"/>
</dbReference>
<feature type="transmembrane region" description="Helical" evidence="1">
    <location>
        <begin position="125"/>
        <end position="143"/>
    </location>
</feature>
<dbReference type="InterPro" id="IPR037185">
    <property type="entry name" value="EmrE-like"/>
</dbReference>
<dbReference type="Pfam" id="PF00892">
    <property type="entry name" value="EamA"/>
    <property type="match status" value="2"/>
</dbReference>
<accession>A0A7V2B2P3</accession>
<feature type="transmembrane region" description="Helical" evidence="1">
    <location>
        <begin position="155"/>
        <end position="174"/>
    </location>
</feature>
<feature type="transmembrane region" description="Helical" evidence="1">
    <location>
        <begin position="245"/>
        <end position="267"/>
    </location>
</feature>
<feature type="domain" description="EamA" evidence="2">
    <location>
        <begin position="14"/>
        <end position="141"/>
    </location>
</feature>
<protein>
    <submittedName>
        <fullName evidence="3">DMT family transporter</fullName>
    </submittedName>
</protein>
<feature type="transmembrane region" description="Helical" evidence="1">
    <location>
        <begin position="12"/>
        <end position="32"/>
    </location>
</feature>
<evidence type="ECO:0000256" key="1">
    <source>
        <dbReference type="SAM" id="Phobius"/>
    </source>
</evidence>
<keyword evidence="1" id="KW-1133">Transmembrane helix</keyword>
<organism evidence="3">
    <name type="scientific">Rhodothermus marinus</name>
    <name type="common">Rhodothermus obamensis</name>
    <dbReference type="NCBI Taxonomy" id="29549"/>
    <lineage>
        <taxon>Bacteria</taxon>
        <taxon>Pseudomonadati</taxon>
        <taxon>Rhodothermota</taxon>
        <taxon>Rhodothermia</taxon>
        <taxon>Rhodothermales</taxon>
        <taxon>Rhodothermaceae</taxon>
        <taxon>Rhodothermus</taxon>
    </lineage>
</organism>
<feature type="transmembrane region" description="Helical" evidence="1">
    <location>
        <begin position="69"/>
        <end position="93"/>
    </location>
</feature>
<evidence type="ECO:0000313" key="3">
    <source>
        <dbReference type="EMBL" id="HER97200.1"/>
    </source>
</evidence>
<feature type="domain" description="EamA" evidence="2">
    <location>
        <begin position="156"/>
        <end position="289"/>
    </location>
</feature>
<dbReference type="AlphaFoldDB" id="A0A7V2B2P3"/>
<keyword evidence="1" id="KW-0812">Transmembrane</keyword>
<name>A0A7V2B2P3_RHOMR</name>
<dbReference type="InterPro" id="IPR000620">
    <property type="entry name" value="EamA_dom"/>
</dbReference>
<dbReference type="PANTHER" id="PTHR22911">
    <property type="entry name" value="ACYL-MALONYL CONDENSING ENZYME-RELATED"/>
    <property type="match status" value="1"/>
</dbReference>
<dbReference type="GO" id="GO:0016020">
    <property type="term" value="C:membrane"/>
    <property type="evidence" value="ECO:0007669"/>
    <property type="project" value="InterPro"/>
</dbReference>
<reference evidence="3" key="1">
    <citation type="journal article" date="2020" name="mSystems">
        <title>Genome- and Community-Level Interaction Insights into Carbon Utilization and Element Cycling Functions of Hydrothermarchaeota in Hydrothermal Sediment.</title>
        <authorList>
            <person name="Zhou Z."/>
            <person name="Liu Y."/>
            <person name="Xu W."/>
            <person name="Pan J."/>
            <person name="Luo Z.H."/>
            <person name="Li M."/>
        </authorList>
    </citation>
    <scope>NUCLEOTIDE SEQUENCE [LARGE SCALE GENOMIC DNA]</scope>
    <source>
        <strain evidence="3">SpSt-143</strain>
    </source>
</reference>
<proteinExistence type="predicted"/>
<comment type="caution">
    <text evidence="3">The sequence shown here is derived from an EMBL/GenBank/DDBJ whole genome shotgun (WGS) entry which is preliminary data.</text>
</comment>
<gene>
    <name evidence="3" type="ORF">ENO59_11970</name>
</gene>